<dbReference type="GO" id="GO:0008270">
    <property type="term" value="F:zinc ion binding"/>
    <property type="evidence" value="ECO:0007669"/>
    <property type="project" value="InterPro"/>
</dbReference>
<dbReference type="GO" id="GO:0006508">
    <property type="term" value="P:proteolysis"/>
    <property type="evidence" value="ECO:0007669"/>
    <property type="project" value="UniProtKB-KW"/>
</dbReference>
<dbReference type="SUPFAM" id="SSF53187">
    <property type="entry name" value="Zn-dependent exopeptidases"/>
    <property type="match status" value="1"/>
</dbReference>
<comment type="similarity">
    <text evidence="2">Belongs to the peptidase M14 family.</text>
</comment>
<feature type="domain" description="Peptidase M14" evidence="7">
    <location>
        <begin position="9"/>
        <end position="363"/>
    </location>
</feature>
<keyword evidence="4" id="KW-0378">Hydrolase</keyword>
<dbReference type="InterPro" id="IPR000834">
    <property type="entry name" value="Peptidase_M14"/>
</dbReference>
<dbReference type="EMBL" id="UOEU01000848">
    <property type="protein sequence ID" value="VAW41573.1"/>
    <property type="molecule type" value="Genomic_DNA"/>
</dbReference>
<keyword evidence="5" id="KW-0862">Zinc</keyword>
<evidence type="ECO:0000313" key="8">
    <source>
        <dbReference type="EMBL" id="VAW41573.1"/>
    </source>
</evidence>
<evidence type="ECO:0000256" key="6">
    <source>
        <dbReference type="ARBA" id="ARBA00023049"/>
    </source>
</evidence>
<feature type="non-terminal residue" evidence="8">
    <location>
        <position position="547"/>
    </location>
</feature>
<evidence type="ECO:0000256" key="4">
    <source>
        <dbReference type="ARBA" id="ARBA00022801"/>
    </source>
</evidence>
<dbReference type="PANTHER" id="PTHR11705">
    <property type="entry name" value="PROTEASE FAMILY M14 CARBOXYPEPTIDASE A,B"/>
    <property type="match status" value="1"/>
</dbReference>
<dbReference type="AlphaFoldDB" id="A0A3B0VMS3"/>
<comment type="cofactor">
    <cofactor evidence="1">
        <name>Zn(2+)</name>
        <dbReference type="ChEBI" id="CHEBI:29105"/>
    </cofactor>
</comment>
<dbReference type="PRINTS" id="PR00765">
    <property type="entry name" value="CRBOXYPTASEA"/>
</dbReference>
<gene>
    <name evidence="8" type="ORF">MNBD_CHLOROFLEXI01-2143</name>
</gene>
<accession>A0A3B0VMS3</accession>
<organism evidence="8">
    <name type="scientific">hydrothermal vent metagenome</name>
    <dbReference type="NCBI Taxonomy" id="652676"/>
    <lineage>
        <taxon>unclassified sequences</taxon>
        <taxon>metagenomes</taxon>
        <taxon>ecological metagenomes</taxon>
    </lineage>
</organism>
<dbReference type="GO" id="GO:0004181">
    <property type="term" value="F:metallocarboxypeptidase activity"/>
    <property type="evidence" value="ECO:0007669"/>
    <property type="project" value="InterPro"/>
</dbReference>
<dbReference type="CDD" id="cd06905">
    <property type="entry name" value="M14-like"/>
    <property type="match status" value="1"/>
</dbReference>
<dbReference type="Gene3D" id="3.40.630.10">
    <property type="entry name" value="Zn peptidases"/>
    <property type="match status" value="1"/>
</dbReference>
<evidence type="ECO:0000256" key="3">
    <source>
        <dbReference type="ARBA" id="ARBA00022670"/>
    </source>
</evidence>
<dbReference type="PANTHER" id="PTHR11705:SF143">
    <property type="entry name" value="SLL0236 PROTEIN"/>
    <property type="match status" value="1"/>
</dbReference>
<evidence type="ECO:0000259" key="7">
    <source>
        <dbReference type="PROSITE" id="PS52035"/>
    </source>
</evidence>
<sequence>MREEMQFDTYYRYEELTSFLKQWAEAHPTLCKLISIGPSYEGRDIWLLIVTNFETGPDGEKPAYWADGNIHATELSASTASLYLINKLLTEYGKDDKVTYALDSRAFYIVPRLNPDGAEWALADRPKFIRSSTRPYPRMDKLDGLHQEDVDGDGRILQMRLKDPNGSWKVYPDDPRMMIPREPDEAPGGDFYRLLPEGLIQNYDGLTIDFAPPLQGLDLNRQFPVFWEPNQRGAGHYPGSEPEAAAPMKFISDHPNITGSVSFHTFSGVYLRPPTKGADDTLPTQDLYTYKKLGKKAEEMTGYKAVSVFHDFKYDPKEYIKGTFDDWMYEYLGVYGWVCEIWSVQQQAGIKDYKYMDWFREHPLEDDLAIMKWNDEVLDGKGVVDWYQFDHPQLGKVELGGWDFFVTWRNPPYKLLEKEVAPLADFALYSCLVSPLLEWHSVEKASNNNVHRITAVVHNTGWLPTNISKQAIKMTVVRELEIDIELPESAKLITGKAKTMLGQLAGRDHKSSMAIWSGDATGERAKVEWVIEAEPGAEVAITAVHPR</sequence>
<dbReference type="PROSITE" id="PS52035">
    <property type="entry name" value="PEPTIDASE_M14"/>
    <property type="match status" value="1"/>
</dbReference>
<dbReference type="GO" id="GO:0005615">
    <property type="term" value="C:extracellular space"/>
    <property type="evidence" value="ECO:0007669"/>
    <property type="project" value="TreeGrafter"/>
</dbReference>
<dbReference type="SMART" id="SM00631">
    <property type="entry name" value="Zn_pept"/>
    <property type="match status" value="1"/>
</dbReference>
<dbReference type="Pfam" id="PF00246">
    <property type="entry name" value="Peptidase_M14"/>
    <property type="match status" value="1"/>
</dbReference>
<evidence type="ECO:0000256" key="2">
    <source>
        <dbReference type="ARBA" id="ARBA00005988"/>
    </source>
</evidence>
<keyword evidence="3" id="KW-0645">Protease</keyword>
<keyword evidence="6" id="KW-0482">Metalloprotease</keyword>
<proteinExistence type="inferred from homology"/>
<protein>
    <recommendedName>
        <fullName evidence="7">Peptidase M14 domain-containing protein</fullName>
    </recommendedName>
</protein>
<name>A0A3B0VMS3_9ZZZZ</name>
<evidence type="ECO:0000256" key="1">
    <source>
        <dbReference type="ARBA" id="ARBA00001947"/>
    </source>
</evidence>
<evidence type="ECO:0000256" key="5">
    <source>
        <dbReference type="ARBA" id="ARBA00022833"/>
    </source>
</evidence>
<reference evidence="8" key="1">
    <citation type="submission" date="2018-06" db="EMBL/GenBank/DDBJ databases">
        <authorList>
            <person name="Zhirakovskaya E."/>
        </authorList>
    </citation>
    <scope>NUCLEOTIDE SEQUENCE</scope>
</reference>